<evidence type="ECO:0000313" key="5">
    <source>
        <dbReference type="Proteomes" id="UP001081071"/>
    </source>
</evidence>
<dbReference type="InterPro" id="IPR029055">
    <property type="entry name" value="Ntn_hydrolases_N"/>
</dbReference>
<dbReference type="PANTHER" id="PTHR43187">
    <property type="entry name" value="GLUTAMINE AMIDOTRANSFERASE DUG3-RELATED"/>
    <property type="match status" value="1"/>
</dbReference>
<dbReference type="HAMAP" id="MF_02036">
    <property type="entry name" value="EgtC"/>
    <property type="match status" value="1"/>
</dbReference>
<keyword evidence="1 2" id="KW-0315">Glutamine amidotransferase</keyword>
<dbReference type="EC" id="3.5.1.118" evidence="2"/>
<dbReference type="InterPro" id="IPR052373">
    <property type="entry name" value="Gamma-glu_amide_hydrolase"/>
</dbReference>
<dbReference type="PANTHER" id="PTHR43187:SF2">
    <property type="entry name" value="GAMMA-GLUTAMYL-HERCYNYLCYSTEINE SULFOXIDE HYDROLASE"/>
    <property type="match status" value="1"/>
</dbReference>
<comment type="pathway">
    <text evidence="2">Amino-acid biosynthesis; ergothioneine biosynthesis.</text>
</comment>
<evidence type="ECO:0000256" key="1">
    <source>
        <dbReference type="ARBA" id="ARBA00022962"/>
    </source>
</evidence>
<evidence type="ECO:0000313" key="4">
    <source>
        <dbReference type="EMBL" id="MCZ4519542.1"/>
    </source>
</evidence>
<keyword evidence="2" id="KW-0378">Hydrolase</keyword>
<dbReference type="InterPro" id="IPR017932">
    <property type="entry name" value="GATase_2_dom"/>
</dbReference>
<dbReference type="Proteomes" id="UP001081071">
    <property type="component" value="Unassembled WGS sequence"/>
</dbReference>
<name>A0ABT4MEZ0_9NOCA</name>
<comment type="function">
    <text evidence="2">Catalyzes the hydrolysis of the gamma-glutamyl amide bond of hercynyl-gamma-L-glutamyl-L-cysteine sulfoxide to produce hercynylcysteine sulfoxide, a step in the biosynthesis pathway of ergothioneine.</text>
</comment>
<sequence>MCRHLGYLGPRMSVGGVLTDGDHSLRVQSYAPNDMRGGGTINADGFGVAWWQDGAVRSYRNPMPIWTDPAVDDVLPQLHSTSVIAAVRSATVGMPVERSACAPFTDGRWAFSHNGVVRGWPHSLTDLWSEVPVVDALTLPAPTDAAAVWMVLRQLLVTLKPAVALATLVRRIEERAPGSRLNFLLGDGENMYATAVHHALSVRRSDDAVTIASEPTDDSADWTHIDDRSLVVATTSKFTVSRLDEEEHT</sequence>
<feature type="domain" description="Glutamine amidotransferase type-2" evidence="3">
    <location>
        <begin position="2"/>
        <end position="249"/>
    </location>
</feature>
<dbReference type="InterPro" id="IPR026869">
    <property type="entry name" value="EgtC-like"/>
</dbReference>
<keyword evidence="5" id="KW-1185">Reference proteome</keyword>
<dbReference type="Gene3D" id="3.60.20.10">
    <property type="entry name" value="Glutamine Phosphoribosylpyrophosphate, subunit 1, domain 1"/>
    <property type="match status" value="1"/>
</dbReference>
<dbReference type="NCBIfam" id="TIGR03442">
    <property type="entry name" value="ergothioneine biosynthesis protein EgtC"/>
    <property type="match status" value="1"/>
</dbReference>
<proteinExistence type="inferred from homology"/>
<comment type="catalytic activity">
    <reaction evidence="2">
        <text>gamma-L-glutamyl-hercynylcysteine S-oxide + H2O = S-(hercyn-2-yl)-L-cysteine S-oxide + L-glutamate</text>
        <dbReference type="Rhea" id="RHEA:42684"/>
        <dbReference type="ChEBI" id="CHEBI:15377"/>
        <dbReference type="ChEBI" id="CHEBI:29985"/>
        <dbReference type="ChEBI" id="CHEBI:82703"/>
        <dbReference type="ChEBI" id="CHEBI:82706"/>
        <dbReference type="EC" id="3.5.1.118"/>
    </reaction>
</comment>
<reference evidence="4" key="1">
    <citation type="submission" date="2022-12" db="EMBL/GenBank/DDBJ databases">
        <authorList>
            <person name="Krivoruchko A.V."/>
            <person name="Elkin A."/>
        </authorList>
    </citation>
    <scope>NUCLEOTIDE SEQUENCE</scope>
    <source>
        <strain evidence="4">IEGM 1391</strain>
    </source>
</reference>
<evidence type="ECO:0000259" key="3">
    <source>
        <dbReference type="PROSITE" id="PS51278"/>
    </source>
</evidence>
<accession>A0ABT4MEZ0</accession>
<evidence type="ECO:0000256" key="2">
    <source>
        <dbReference type="HAMAP-Rule" id="MF_02036"/>
    </source>
</evidence>
<dbReference type="EMBL" id="JAPWIJ010000005">
    <property type="protein sequence ID" value="MCZ4519542.1"/>
    <property type="molecule type" value="Genomic_DNA"/>
</dbReference>
<dbReference type="Pfam" id="PF13230">
    <property type="entry name" value="GATase_4"/>
    <property type="match status" value="1"/>
</dbReference>
<protein>
    <recommendedName>
        <fullName evidence="2">Gamma-glutamyl-hercynylcysteine sulfoxide hydrolase</fullName>
        <ecNumber evidence="2">3.5.1.118</ecNumber>
    </recommendedName>
    <alternativeName>
        <fullName evidence="2">Gamma-glutamyl hercynylcysteine S-oxide hydrolase</fullName>
    </alternativeName>
</protein>
<dbReference type="CDD" id="cd01908">
    <property type="entry name" value="YafJ"/>
    <property type="match status" value="1"/>
</dbReference>
<gene>
    <name evidence="2 4" type="primary">egtC</name>
    <name evidence="4" type="ORF">O4220_13560</name>
</gene>
<dbReference type="PROSITE" id="PS51278">
    <property type="entry name" value="GATASE_TYPE_2"/>
    <property type="match status" value="1"/>
</dbReference>
<organism evidence="4 5">
    <name type="scientific">Rhodococcus ruber</name>
    <dbReference type="NCBI Taxonomy" id="1830"/>
    <lineage>
        <taxon>Bacteria</taxon>
        <taxon>Bacillati</taxon>
        <taxon>Actinomycetota</taxon>
        <taxon>Actinomycetes</taxon>
        <taxon>Mycobacteriales</taxon>
        <taxon>Nocardiaceae</taxon>
        <taxon>Rhodococcus</taxon>
    </lineage>
</organism>
<comment type="caution">
    <text evidence="4">The sequence shown here is derived from an EMBL/GenBank/DDBJ whole genome shotgun (WGS) entry which is preliminary data.</text>
</comment>
<dbReference type="InterPro" id="IPR032889">
    <property type="entry name" value="EgtC_Actinobacteria"/>
</dbReference>
<dbReference type="SUPFAM" id="SSF56235">
    <property type="entry name" value="N-terminal nucleophile aminohydrolases (Ntn hydrolases)"/>
    <property type="match status" value="1"/>
</dbReference>
<dbReference type="InterPro" id="IPR017808">
    <property type="entry name" value="EgtC"/>
</dbReference>
<dbReference type="RefSeq" id="WP_269604975.1">
    <property type="nucleotide sequence ID" value="NZ_JAPWIJ010000005.1"/>
</dbReference>